<keyword evidence="2" id="KW-1185">Reference proteome</keyword>
<sequence length="48" mass="5090">MNDFGNVGKLMYLPLADIEAGEEFTASEFLINATAEMVLQAGGEIGNP</sequence>
<gene>
    <name evidence="1" type="ORF">BH720_017730</name>
</gene>
<protein>
    <submittedName>
        <fullName evidence="1">Uncharacterized protein</fullName>
    </submittedName>
</protein>
<organism evidence="1 2">
    <name type="scientific">Desertifilum tharense IPPAS B-1220</name>
    <dbReference type="NCBI Taxonomy" id="1781255"/>
    <lineage>
        <taxon>Bacteria</taxon>
        <taxon>Bacillati</taxon>
        <taxon>Cyanobacteriota</taxon>
        <taxon>Cyanophyceae</taxon>
        <taxon>Desertifilales</taxon>
        <taxon>Desertifilaceae</taxon>
        <taxon>Desertifilum</taxon>
    </lineage>
</organism>
<evidence type="ECO:0000313" key="2">
    <source>
        <dbReference type="Proteomes" id="UP000095472"/>
    </source>
</evidence>
<dbReference type="Proteomes" id="UP000095472">
    <property type="component" value="Chromosome"/>
</dbReference>
<name>A0ACD5H0Q2_9CYAN</name>
<proteinExistence type="predicted"/>
<reference evidence="1 2" key="1">
    <citation type="journal article" date="2016" name="Genome Announc.">
        <title>Draft Genome Sequence of the Thermotolerant Cyanobacterium Desertifilum sp. IPPAS B-1220.</title>
        <authorList>
            <person name="Mironov K.S."/>
            <person name="Sinetova M.A."/>
            <person name="Bolatkhan K."/>
            <person name="Zayadan B.K."/>
            <person name="Ustinova V.V."/>
            <person name="Kupriyanova E.V."/>
            <person name="Skrypnik A.N."/>
            <person name="Gogoleva N.E."/>
            <person name="Gogolev Y.V."/>
            <person name="Los D.A."/>
        </authorList>
    </citation>
    <scope>NUCLEOTIDE SEQUENCE [LARGE SCALE GENOMIC DNA]</scope>
    <source>
        <strain evidence="1 2">IPPAS B-1220</strain>
    </source>
</reference>
<dbReference type="EMBL" id="CP182909">
    <property type="protein sequence ID" value="XPM66860.1"/>
    <property type="molecule type" value="Genomic_DNA"/>
</dbReference>
<evidence type="ECO:0000313" key="1">
    <source>
        <dbReference type="EMBL" id="XPM66860.1"/>
    </source>
</evidence>
<accession>A0ACD5H0Q2</accession>